<proteinExistence type="predicted"/>
<dbReference type="InterPro" id="IPR001611">
    <property type="entry name" value="Leu-rich_rpt"/>
</dbReference>
<dbReference type="SMART" id="SM00369">
    <property type="entry name" value="LRR_TYP"/>
    <property type="match status" value="6"/>
</dbReference>
<keyword evidence="3" id="KW-0677">Repeat</keyword>
<sequence>WSLTASSAPRVYAILWPHKAPGLGAHPAHLTASFSPSSSRELNGNNITRIHKNDFVGLKQLRVLQLMENQIGAVERGAFDDMKELERLRLNRNQLHMLPELLFQNNQALSRLDLSENAIQAIPRKAFRGATDLKNLQLDKNQINCIEEGAFRALRGLEVLTLNNNNITTIPVSSFNHMPKLRTFRLHSNHLFCDCHLAWLSQWLRQRPTIGLFTQCSGPASLRGLNVAEVQKSEFSCSGQGEAGHVPTCTLSSGSCPAMCTCSNGIVDCRGKGLTAIPDPVSAGQGELNGIKSIPPGAFSPYRKLRRIDLSNNQIAEIAPDAFQGLRSLNSLHIGPVTCPHRTGAHTTFEEEVPRIFYSA</sequence>
<evidence type="ECO:0000313" key="8">
    <source>
        <dbReference type="Proteomes" id="UP000233200"/>
    </source>
</evidence>
<dbReference type="PANTHER" id="PTHR24369:SF196">
    <property type="entry name" value="RETICULON 4 RECEPTOR LIKE 1"/>
    <property type="match status" value="1"/>
</dbReference>
<keyword evidence="8" id="KW-1185">Reference proteome</keyword>
<gene>
    <name evidence="7" type="primary">SLIT1</name>
</gene>
<evidence type="ECO:0000313" key="7">
    <source>
        <dbReference type="Ensembl" id="ENSRROP00000039465.1"/>
    </source>
</evidence>
<evidence type="ECO:0000259" key="5">
    <source>
        <dbReference type="SMART" id="SM00013"/>
    </source>
</evidence>
<dbReference type="Pfam" id="PF01462">
    <property type="entry name" value="LRRNT"/>
    <property type="match status" value="1"/>
</dbReference>
<dbReference type="PANTHER" id="PTHR24369">
    <property type="entry name" value="ANTIGEN BSP, PUTATIVE-RELATED"/>
    <property type="match status" value="1"/>
</dbReference>
<keyword evidence="4" id="KW-0325">Glycoprotein</keyword>
<dbReference type="SMART" id="SM00013">
    <property type="entry name" value="LRRNT"/>
    <property type="match status" value="1"/>
</dbReference>
<feature type="domain" description="LRRNT" evidence="5">
    <location>
        <begin position="255"/>
        <end position="287"/>
    </location>
</feature>
<dbReference type="InterPro" id="IPR000483">
    <property type="entry name" value="Cys-rich_flank_reg_C"/>
</dbReference>
<dbReference type="FunFam" id="3.80.10.10:FF:000290">
    <property type="entry name" value="Slit guidance ligand 1"/>
    <property type="match status" value="1"/>
</dbReference>
<organism evidence="7 8">
    <name type="scientific">Rhinopithecus roxellana</name>
    <name type="common">Golden snub-nosed monkey</name>
    <name type="synonym">Pygathrix roxellana</name>
    <dbReference type="NCBI Taxonomy" id="61622"/>
    <lineage>
        <taxon>Eukaryota</taxon>
        <taxon>Metazoa</taxon>
        <taxon>Chordata</taxon>
        <taxon>Craniata</taxon>
        <taxon>Vertebrata</taxon>
        <taxon>Euteleostomi</taxon>
        <taxon>Mammalia</taxon>
        <taxon>Eutheria</taxon>
        <taxon>Euarchontoglires</taxon>
        <taxon>Primates</taxon>
        <taxon>Haplorrhini</taxon>
        <taxon>Catarrhini</taxon>
        <taxon>Cercopithecidae</taxon>
        <taxon>Colobinae</taxon>
        <taxon>Rhinopithecus</taxon>
    </lineage>
</organism>
<dbReference type="Proteomes" id="UP000233200">
    <property type="component" value="Unplaced"/>
</dbReference>
<keyword evidence="1" id="KW-0433">Leucine-rich repeat</keyword>
<evidence type="ECO:0000256" key="4">
    <source>
        <dbReference type="ARBA" id="ARBA00023180"/>
    </source>
</evidence>
<accession>A0A2K6REP2</accession>
<dbReference type="InterPro" id="IPR032675">
    <property type="entry name" value="LRR_dom_sf"/>
</dbReference>
<dbReference type="SMART" id="SM00082">
    <property type="entry name" value="LRRCT"/>
    <property type="match status" value="1"/>
</dbReference>
<feature type="domain" description="LRRCT" evidence="6">
    <location>
        <begin position="189"/>
        <end position="238"/>
    </location>
</feature>
<protein>
    <submittedName>
        <fullName evidence="7">Slit guidance ligand 1</fullName>
    </submittedName>
</protein>
<evidence type="ECO:0000256" key="1">
    <source>
        <dbReference type="ARBA" id="ARBA00022614"/>
    </source>
</evidence>
<evidence type="ECO:0000256" key="3">
    <source>
        <dbReference type="ARBA" id="ARBA00022737"/>
    </source>
</evidence>
<dbReference type="GeneTree" id="ENSGT00940000157322"/>
<dbReference type="FunFam" id="3.80.10.10:FF:000032">
    <property type="entry name" value="Slit homolog 2 (Drosophila)"/>
    <property type="match status" value="1"/>
</dbReference>
<evidence type="ECO:0000256" key="2">
    <source>
        <dbReference type="ARBA" id="ARBA00022729"/>
    </source>
</evidence>
<dbReference type="PROSITE" id="PS51450">
    <property type="entry name" value="LRR"/>
    <property type="match status" value="2"/>
</dbReference>
<dbReference type="Pfam" id="PF13855">
    <property type="entry name" value="LRR_8"/>
    <property type="match status" value="3"/>
</dbReference>
<dbReference type="AlphaFoldDB" id="A0A2K6REP2"/>
<dbReference type="SUPFAM" id="SSF52058">
    <property type="entry name" value="L domain-like"/>
    <property type="match status" value="2"/>
</dbReference>
<evidence type="ECO:0000259" key="6">
    <source>
        <dbReference type="SMART" id="SM00082"/>
    </source>
</evidence>
<reference evidence="7" key="2">
    <citation type="submission" date="2025-09" db="UniProtKB">
        <authorList>
            <consortium name="Ensembl"/>
        </authorList>
    </citation>
    <scope>IDENTIFICATION</scope>
</reference>
<dbReference type="Ensembl" id="ENSRROT00000063947.1">
    <property type="protein sequence ID" value="ENSRROP00000039465.1"/>
    <property type="gene ID" value="ENSRROG00000042977.1"/>
</dbReference>
<dbReference type="GO" id="GO:0005886">
    <property type="term" value="C:plasma membrane"/>
    <property type="evidence" value="ECO:0007669"/>
    <property type="project" value="TreeGrafter"/>
</dbReference>
<dbReference type="InterPro" id="IPR000372">
    <property type="entry name" value="LRRNT"/>
</dbReference>
<dbReference type="Pfam" id="PF01463">
    <property type="entry name" value="LRRCT"/>
    <property type="match status" value="1"/>
</dbReference>
<dbReference type="InterPro" id="IPR003591">
    <property type="entry name" value="Leu-rich_rpt_typical-subtyp"/>
</dbReference>
<dbReference type="InterPro" id="IPR050541">
    <property type="entry name" value="LRR_TM_domain-containing"/>
</dbReference>
<name>A0A2K6REP2_RHIRO</name>
<dbReference type="Gene3D" id="3.80.10.10">
    <property type="entry name" value="Ribonuclease Inhibitor"/>
    <property type="match status" value="3"/>
</dbReference>
<keyword evidence="2" id="KW-0732">Signal</keyword>
<reference evidence="7" key="1">
    <citation type="submission" date="2025-08" db="UniProtKB">
        <authorList>
            <consortium name="Ensembl"/>
        </authorList>
    </citation>
    <scope>IDENTIFICATION</scope>
</reference>